<name>A0A4U1CG83_9SPHI</name>
<keyword evidence="2" id="KW-0812">Transmembrane</keyword>
<evidence type="ECO:0000256" key="1">
    <source>
        <dbReference type="ARBA" id="ARBA00004141"/>
    </source>
</evidence>
<comment type="caution">
    <text evidence="8">The sequence shown here is derived from an EMBL/GenBank/DDBJ whole genome shotgun (WGS) entry which is preliminary data.</text>
</comment>
<dbReference type="PROSITE" id="PS50093">
    <property type="entry name" value="PKD"/>
    <property type="match status" value="5"/>
</dbReference>
<dbReference type="PANTHER" id="PTHR46730:SF1">
    <property type="entry name" value="PLAT DOMAIN-CONTAINING PROTEIN"/>
    <property type="match status" value="1"/>
</dbReference>
<accession>A0A4U1CG83</accession>
<evidence type="ECO:0000313" key="8">
    <source>
        <dbReference type="EMBL" id="TKC03381.1"/>
    </source>
</evidence>
<dbReference type="InterPro" id="IPR013783">
    <property type="entry name" value="Ig-like_fold"/>
</dbReference>
<organism evidence="8 9">
    <name type="scientific">Pedobacter cryotolerans</name>
    <dbReference type="NCBI Taxonomy" id="2571270"/>
    <lineage>
        <taxon>Bacteria</taxon>
        <taxon>Pseudomonadati</taxon>
        <taxon>Bacteroidota</taxon>
        <taxon>Sphingobacteriia</taxon>
        <taxon>Sphingobacteriales</taxon>
        <taxon>Sphingobacteriaceae</taxon>
        <taxon>Pedobacter</taxon>
    </lineage>
</organism>
<dbReference type="PANTHER" id="PTHR46730">
    <property type="entry name" value="POLYCYSTIN-1"/>
    <property type="match status" value="1"/>
</dbReference>
<dbReference type="CDD" id="cd00146">
    <property type="entry name" value="PKD"/>
    <property type="match status" value="3"/>
</dbReference>
<feature type="domain" description="PKD" evidence="7">
    <location>
        <begin position="1734"/>
        <end position="1777"/>
    </location>
</feature>
<dbReference type="Pfam" id="PF19406">
    <property type="entry name" value="PKD_5"/>
    <property type="match status" value="2"/>
</dbReference>
<keyword evidence="5" id="KW-0472">Membrane</keyword>
<dbReference type="InterPro" id="IPR022409">
    <property type="entry name" value="PKD/Chitinase_dom"/>
</dbReference>
<feature type="domain" description="PKD" evidence="7">
    <location>
        <begin position="1656"/>
        <end position="1707"/>
    </location>
</feature>
<sequence>MRNICLLFIGILFGFVFSAQAQLNTVVVDPGPYTPGSTIAATFNIDPNSCIRTGNRFDLVLVSPLGVELSVIGSYTGFYTSFVNGIIPDNTPIGTGYKLRIKSTSPVLVSTDSAPFEIRAGTAIKAEISSGPVLSEFMFGFCPGRNNFSFSFTNQSTATSTVTGTIKNELSGSIVGNLNFTTTIQSFNAALAHYTVSIKAVMPDGSIATRAYMVVNNNVFNNFSTSGTNVVCLPGGFLEYGVDVSSQTGIQNNYPGNTYQISWGDGITETYTFCDLKTGSVKHEYLTSSCGNPPYSTGPSIIYNVFGINISVSGPCGQVGGTISTYAKVVTKPENRFTGPPLGCVGQPVTFINTSIAGQDPSANTPECADNDVTYNWYVDGVIQLSGVRKSVNFVFSFPTKGNHIIKLESVTNGVCEGAPVTQQICIQEPPKPAFDITTATTGCAPFLVKIADKSILDNSCTQAPPPTYNWIVTNANNVRFTNFINNVPNPEIQFTDPGVYSIVLEISSGACGVVRSAAGTPIIIINGQPTISLAPDTKLCRLGSYLFDNIPGTPTQTIFTGTQVDLADTYTWTVTDINGNALTSADYTFDPGSDQNSKHPSINFKRNIPYQITVTHKNTCASVTKSQIIEFVQAPIINLGADQNICFTQASVNLQATVTGNVLSGRWEGGSGTYSTPNNTTTTYTPTAAERASGLVTLKYTVTTDLQQPCTTVSAEIKIFIKPEIKITSSATKTICTGIALNYAPTANIASTSFTWTATGTANASGFNNQATPSIFITDILTNSDPINNATVTYIITPINDGCNGVPFTLVVTVAPKPILTATLANSVICSGQLSGITLTPNLAGTTYTWISTATGGVTGNSQNGTARNVNAINDPLINNGTGQGIVTYTITPTSINGCEGAPVTVTITVEPALTIPNAGLDDEICIVSSYTLKGNPILTGSGLWTEVTTFGATFVDATSPTTQVDNLIAGNTYIFRWTVTGASACDPISDEVSITRNQPSVGGTTSSNIPVVCGGTNSGIITLVDYIGTIIRWESSTDGTNWTPINNTTTTLTFTNINTATSYRAVVQSGACAIANSAVTIINVNSATVVATAGTDQTLCNQTSTQLEGKNPGTNSGLWTVESGQTVNFADATLYNTQVNGLVGGEIYTFRWTITGLAPCPPTSDDVIIFNSAELQNNSISTPITTACTNQIIALTGSTPTGGNGVFAYVWESSSDGTNWTVINGQINKDLNVTVAGSLSYRRTVNSGSCTSVSDIIVITALPPVGNNTIADNQVICANVNPVLIVGSQPNGGDGNNYSYAWEQSTDGTTWVFVPGADGKDFQPPLLTQTTNYRRLVSSAACSGSLQSISNSVKITVNQNARAEYTYLNNVGCAPFLIDDTNVKAVPYPAQNTTYTWYANGVEIGNTITFPGYTIATDNQTVEIKLVTTSVLGCSNAEVAYIFSTRQSITAAFTQDKTEGCGPLEVIFTNTSTQLTGASFKWDFGNGTTSNLTQPGAIQFLADPAGEDKIYTVTLEVTTPCGTNAFPSTVTVKPNPISIFSPNRTSGCSPFVVQFSNTSPGNNNTFTYDFGDGTPTVTTNNKNSVTHTFTTTTVQDFVVKMTASNACGTSESQYTIRVAPNTITPELVVNANQLRGCAPLSVDFFNNTIGASFYRYTFGDGSVITSNNSQSEKQTHIFTRPGVYTVELFATNGCSEATTTETITVLAQPLVSFIAETTTGCIGLAVKFKNLSQDGVSYLWDFGDGTTSTAFEPTHTYQGPANTYTVSLTAVNALGCPKTFAIPNYIRIVPPPRADFNIDPASIISIPLYTFKFTDASTNGAQTYKWTFGDGAESTLKDPTHLYADTGKYLVTMRTFNEFGCVDSLQKTVQIVGVPGYVYLPNSFIPGGTSSPLQKFTAVGSGIKSWRMQIFNKWAQVVWETTQLDDGKPVEGWDGTYKGVPQPQGIYFWKLEVELINGTEWKGMTYDNKAPKRTGEIYLIR</sequence>
<evidence type="ECO:0000256" key="4">
    <source>
        <dbReference type="ARBA" id="ARBA00022989"/>
    </source>
</evidence>
<dbReference type="OrthoDB" id="7794186at2"/>
<dbReference type="Pfam" id="PF18911">
    <property type="entry name" value="PKD_4"/>
    <property type="match status" value="3"/>
</dbReference>
<dbReference type="RefSeq" id="WP_136873941.1">
    <property type="nucleotide sequence ID" value="NZ_SWBO01000001.1"/>
</dbReference>
<evidence type="ECO:0000313" key="9">
    <source>
        <dbReference type="Proteomes" id="UP000310477"/>
    </source>
</evidence>
<feature type="domain" description="PKD" evidence="7">
    <location>
        <begin position="1812"/>
        <end position="1873"/>
    </location>
</feature>
<dbReference type="EMBL" id="SWBO01000001">
    <property type="protein sequence ID" value="TKC03381.1"/>
    <property type="molecule type" value="Genomic_DNA"/>
</dbReference>
<dbReference type="Gene3D" id="2.60.40.10">
    <property type="entry name" value="Immunoglobulins"/>
    <property type="match status" value="6"/>
</dbReference>
<dbReference type="InterPro" id="IPR000601">
    <property type="entry name" value="PKD_dom"/>
</dbReference>
<dbReference type="SUPFAM" id="SSF49299">
    <property type="entry name" value="PKD domain"/>
    <property type="match status" value="5"/>
</dbReference>
<feature type="signal peptide" evidence="6">
    <location>
        <begin position="1"/>
        <end position="21"/>
    </location>
</feature>
<dbReference type="GO" id="GO:0005261">
    <property type="term" value="F:monoatomic cation channel activity"/>
    <property type="evidence" value="ECO:0007669"/>
    <property type="project" value="TreeGrafter"/>
</dbReference>
<dbReference type="Proteomes" id="UP000310477">
    <property type="component" value="Unassembled WGS sequence"/>
</dbReference>
<dbReference type="Pfam" id="PF00801">
    <property type="entry name" value="PKD"/>
    <property type="match status" value="1"/>
</dbReference>
<feature type="domain" description="PKD" evidence="7">
    <location>
        <begin position="1538"/>
        <end position="1620"/>
    </location>
</feature>
<dbReference type="InterPro" id="IPR045828">
    <property type="entry name" value="PKD_Bacteroidetes"/>
</dbReference>
<keyword evidence="3" id="KW-0677">Repeat</keyword>
<evidence type="ECO:0000256" key="3">
    <source>
        <dbReference type="ARBA" id="ARBA00022737"/>
    </source>
</evidence>
<evidence type="ECO:0000259" key="7">
    <source>
        <dbReference type="PROSITE" id="PS50093"/>
    </source>
</evidence>
<proteinExistence type="predicted"/>
<feature type="chain" id="PRO_5020309756" evidence="6">
    <location>
        <begin position="22"/>
        <end position="1983"/>
    </location>
</feature>
<evidence type="ECO:0000256" key="2">
    <source>
        <dbReference type="ARBA" id="ARBA00022692"/>
    </source>
</evidence>
<reference evidence="8 9" key="1">
    <citation type="submission" date="2019-04" db="EMBL/GenBank/DDBJ databases">
        <title>Pedobacter sp. AR-2-6 sp. nov., isolated from Arctic soil.</title>
        <authorList>
            <person name="Dahal R.H."/>
            <person name="Kim D.-U."/>
        </authorList>
    </citation>
    <scope>NUCLEOTIDE SEQUENCE [LARGE SCALE GENOMIC DNA]</scope>
    <source>
        <strain evidence="8 9">AR-2-6</strain>
    </source>
</reference>
<evidence type="ECO:0000256" key="5">
    <source>
        <dbReference type="ARBA" id="ARBA00023136"/>
    </source>
</evidence>
<dbReference type="GO" id="GO:0006816">
    <property type="term" value="P:calcium ion transport"/>
    <property type="evidence" value="ECO:0007669"/>
    <property type="project" value="TreeGrafter"/>
</dbReference>
<comment type="subcellular location">
    <subcellularLocation>
        <location evidence="1">Membrane</location>
        <topology evidence="1">Multi-pass membrane protein</topology>
    </subcellularLocation>
</comment>
<dbReference type="InterPro" id="IPR035986">
    <property type="entry name" value="PKD_dom_sf"/>
</dbReference>
<dbReference type="SMART" id="SM00089">
    <property type="entry name" value="PKD"/>
    <property type="match status" value="5"/>
</dbReference>
<keyword evidence="6" id="KW-0732">Signal</keyword>
<evidence type="ECO:0000256" key="6">
    <source>
        <dbReference type="SAM" id="SignalP"/>
    </source>
</evidence>
<feature type="domain" description="PKD" evidence="7">
    <location>
        <begin position="1451"/>
        <end position="1534"/>
    </location>
</feature>
<protein>
    <submittedName>
        <fullName evidence="8">PKD domain-containing protein</fullName>
    </submittedName>
</protein>
<keyword evidence="9" id="KW-1185">Reference proteome</keyword>
<dbReference type="GO" id="GO:0005886">
    <property type="term" value="C:plasma membrane"/>
    <property type="evidence" value="ECO:0007669"/>
    <property type="project" value="TreeGrafter"/>
</dbReference>
<gene>
    <name evidence="8" type="ORF">FA045_02090</name>
</gene>
<keyword evidence="4" id="KW-1133">Transmembrane helix</keyword>